<dbReference type="OrthoDB" id="4036058at2759"/>
<gene>
    <name evidence="2" type="ORF">LANO_0E09054G</name>
</gene>
<feature type="compositionally biased region" description="Basic residues" evidence="1">
    <location>
        <begin position="1"/>
        <end position="12"/>
    </location>
</feature>
<organism evidence="2 3">
    <name type="scientific">Lachancea nothofagi CBS 11611</name>
    <dbReference type="NCBI Taxonomy" id="1266666"/>
    <lineage>
        <taxon>Eukaryota</taxon>
        <taxon>Fungi</taxon>
        <taxon>Dikarya</taxon>
        <taxon>Ascomycota</taxon>
        <taxon>Saccharomycotina</taxon>
        <taxon>Saccharomycetes</taxon>
        <taxon>Saccharomycetales</taxon>
        <taxon>Saccharomycetaceae</taxon>
        <taxon>Lachancea</taxon>
    </lineage>
</organism>
<dbReference type="Proteomes" id="UP000189911">
    <property type="component" value="Chromosome E"/>
</dbReference>
<protein>
    <submittedName>
        <fullName evidence="2">LANO_0E09054g1_1</fullName>
    </submittedName>
</protein>
<accession>A0A1G4JVP1</accession>
<evidence type="ECO:0000256" key="1">
    <source>
        <dbReference type="SAM" id="MobiDB-lite"/>
    </source>
</evidence>
<reference evidence="3" key="1">
    <citation type="submission" date="2016-03" db="EMBL/GenBank/DDBJ databases">
        <authorList>
            <person name="Devillers Hugo."/>
        </authorList>
    </citation>
    <scope>NUCLEOTIDE SEQUENCE [LARGE SCALE GENOMIC DNA]</scope>
</reference>
<name>A0A1G4JVP1_9SACH</name>
<keyword evidence="3" id="KW-1185">Reference proteome</keyword>
<proteinExistence type="predicted"/>
<dbReference type="AlphaFoldDB" id="A0A1G4JVP1"/>
<sequence length="262" mass="29678">MELRRSSRRKPLGKPVDKPTVTPSQAKLVPRKVKKIQGTRPLQKNVPAAILRRPPFRPSSEQAARKSSNNLLKLVDFEIVQSCNKKVSTIAKDRNHLKDSALHKLAQQLHSFIEAANELNSHEVTSHAQLLERIKKEVANSESKSSAAHADLLFAKVLTDTKITEEQSLTLLSKWHGIDMQDVADIAFLREKLKPKADRNARHRLELQCVNKKVSKSLLQERDNSLGWPEKKRGCLHPHRPQILTILLPTLRFCPDHGINCV</sequence>
<dbReference type="EMBL" id="LT598451">
    <property type="protein sequence ID" value="SCU95035.1"/>
    <property type="molecule type" value="Genomic_DNA"/>
</dbReference>
<feature type="region of interest" description="Disordered" evidence="1">
    <location>
        <begin position="1"/>
        <end position="27"/>
    </location>
</feature>
<evidence type="ECO:0000313" key="3">
    <source>
        <dbReference type="Proteomes" id="UP000189911"/>
    </source>
</evidence>
<evidence type="ECO:0000313" key="2">
    <source>
        <dbReference type="EMBL" id="SCU95035.1"/>
    </source>
</evidence>